<dbReference type="InterPro" id="IPR026741">
    <property type="entry name" value="SNO"/>
</dbReference>
<dbReference type="GO" id="GO:0006355">
    <property type="term" value="P:regulation of DNA-templated transcription"/>
    <property type="evidence" value="ECO:0007669"/>
    <property type="project" value="InterPro"/>
</dbReference>
<proteinExistence type="predicted"/>
<organism evidence="3 4">
    <name type="scientific">Heterorhabditis bacteriophora</name>
    <name type="common">Entomopathogenic nematode worm</name>
    <dbReference type="NCBI Taxonomy" id="37862"/>
    <lineage>
        <taxon>Eukaryota</taxon>
        <taxon>Metazoa</taxon>
        <taxon>Ecdysozoa</taxon>
        <taxon>Nematoda</taxon>
        <taxon>Chromadorea</taxon>
        <taxon>Rhabditida</taxon>
        <taxon>Rhabditina</taxon>
        <taxon>Rhabditomorpha</taxon>
        <taxon>Strongyloidea</taxon>
        <taxon>Heterorhabditidae</taxon>
        <taxon>Heterorhabditis</taxon>
    </lineage>
</organism>
<reference evidence="4" key="1">
    <citation type="submission" date="2016-11" db="UniProtKB">
        <authorList>
            <consortium name="WormBaseParasite"/>
        </authorList>
    </citation>
    <scope>IDENTIFICATION</scope>
</reference>
<dbReference type="AlphaFoldDB" id="A0A1I7XAC9"/>
<accession>A0A1I7XAC9</accession>
<evidence type="ECO:0000313" key="3">
    <source>
        <dbReference type="Proteomes" id="UP000095283"/>
    </source>
</evidence>
<dbReference type="GO" id="GO:0042393">
    <property type="term" value="F:histone binding"/>
    <property type="evidence" value="ECO:0007669"/>
    <property type="project" value="TreeGrafter"/>
</dbReference>
<protein>
    <submittedName>
        <fullName evidence="4">SCP domain-containing protein</fullName>
    </submittedName>
</protein>
<keyword evidence="1" id="KW-0812">Transmembrane</keyword>
<sequence length="158" mass="17790">MHKIGVERGVSWDDAFAIYKEHSTNEDGFYVSNSGGSGRKVAALVYGIGKRRLDTGARLYAITRPSTGRSPKLETFNELSKRFSKVEPEQAKKVWEDQYEGASKSCQHSYVHGKCKNEAAGVYCEVGRRTRTYFVLSGSLSFILILYSLNPARYLMLF</sequence>
<dbReference type="InterPro" id="IPR057332">
    <property type="entry name" value="SBNO_a/b_dom"/>
</dbReference>
<keyword evidence="3" id="KW-1185">Reference proteome</keyword>
<dbReference type="PANTHER" id="PTHR12706">
    <property type="entry name" value="STRAWBERRY NOTCH-RELATED"/>
    <property type="match status" value="1"/>
</dbReference>
<keyword evidence="1" id="KW-0472">Membrane</keyword>
<dbReference type="Pfam" id="PF25373">
    <property type="entry name" value="SBNO"/>
    <property type="match status" value="1"/>
</dbReference>
<name>A0A1I7XAC9_HETBA</name>
<dbReference type="GO" id="GO:0005634">
    <property type="term" value="C:nucleus"/>
    <property type="evidence" value="ECO:0007669"/>
    <property type="project" value="TreeGrafter"/>
</dbReference>
<feature type="transmembrane region" description="Helical" evidence="1">
    <location>
        <begin position="132"/>
        <end position="149"/>
    </location>
</feature>
<feature type="domain" description="SBNO alpha/beta" evidence="2">
    <location>
        <begin position="10"/>
        <end position="129"/>
    </location>
</feature>
<evidence type="ECO:0000256" key="1">
    <source>
        <dbReference type="SAM" id="Phobius"/>
    </source>
</evidence>
<dbReference type="WBParaSite" id="Hba_14638">
    <property type="protein sequence ID" value="Hba_14638"/>
    <property type="gene ID" value="Hba_14638"/>
</dbReference>
<keyword evidence="1" id="KW-1133">Transmembrane helix</keyword>
<dbReference type="GO" id="GO:0031490">
    <property type="term" value="F:chromatin DNA binding"/>
    <property type="evidence" value="ECO:0007669"/>
    <property type="project" value="TreeGrafter"/>
</dbReference>
<evidence type="ECO:0000313" key="4">
    <source>
        <dbReference type="WBParaSite" id="Hba_14638"/>
    </source>
</evidence>
<evidence type="ECO:0000259" key="2">
    <source>
        <dbReference type="Pfam" id="PF25373"/>
    </source>
</evidence>
<dbReference type="Proteomes" id="UP000095283">
    <property type="component" value="Unplaced"/>
</dbReference>
<dbReference type="PANTHER" id="PTHR12706:SF30">
    <property type="entry name" value="PROTEIN STRAWBERRY NOTCH-RELATED"/>
    <property type="match status" value="1"/>
</dbReference>